<name>A0A4U5TRU3_9FLAO</name>
<keyword evidence="4" id="KW-0378">Hydrolase</keyword>
<dbReference type="InterPro" id="IPR000086">
    <property type="entry name" value="NUDIX_hydrolase_dom"/>
</dbReference>
<dbReference type="PANTHER" id="PTHR12992">
    <property type="entry name" value="NUDIX HYDROLASE"/>
    <property type="match status" value="1"/>
</dbReference>
<keyword evidence="9" id="KW-1185">Reference proteome</keyword>
<dbReference type="PANTHER" id="PTHR12992:SF11">
    <property type="entry name" value="MITOCHONDRIAL COENZYME A DIPHOSPHATASE NUDT8"/>
    <property type="match status" value="1"/>
</dbReference>
<dbReference type="Gene3D" id="3.90.79.10">
    <property type="entry name" value="Nucleoside Triphosphate Pyrophosphohydrolase"/>
    <property type="match status" value="1"/>
</dbReference>
<dbReference type="Pfam" id="PF00293">
    <property type="entry name" value="NUDIX"/>
    <property type="match status" value="1"/>
</dbReference>
<dbReference type="EMBL" id="SWMU01000002">
    <property type="protein sequence ID" value="TKS56732.1"/>
    <property type="molecule type" value="Genomic_DNA"/>
</dbReference>
<comment type="caution">
    <text evidence="8">The sequence shown here is derived from an EMBL/GenBank/DDBJ whole genome shotgun (WGS) entry which is preliminary data.</text>
</comment>
<feature type="domain" description="Nudix hydrolase" evidence="7">
    <location>
        <begin position="45"/>
        <end position="181"/>
    </location>
</feature>
<dbReference type="CDD" id="cd03426">
    <property type="entry name" value="NUDIX_CoAse_Nudt7"/>
    <property type="match status" value="1"/>
</dbReference>
<evidence type="ECO:0000256" key="3">
    <source>
        <dbReference type="ARBA" id="ARBA00022723"/>
    </source>
</evidence>
<evidence type="ECO:0000256" key="5">
    <source>
        <dbReference type="ARBA" id="ARBA00022842"/>
    </source>
</evidence>
<dbReference type="InterPro" id="IPR015797">
    <property type="entry name" value="NUDIX_hydrolase-like_dom_sf"/>
</dbReference>
<dbReference type="GO" id="GO:0046872">
    <property type="term" value="F:metal ion binding"/>
    <property type="evidence" value="ECO:0007669"/>
    <property type="project" value="UniProtKB-KW"/>
</dbReference>
<dbReference type="InterPro" id="IPR045121">
    <property type="entry name" value="CoAse"/>
</dbReference>
<evidence type="ECO:0000256" key="2">
    <source>
        <dbReference type="ARBA" id="ARBA00001946"/>
    </source>
</evidence>
<reference evidence="8 9" key="1">
    <citation type="submission" date="2019-04" db="EMBL/GenBank/DDBJ databases">
        <title>Psychroflexus halotolerans sp. nov., isolated from a marine solar saltern.</title>
        <authorList>
            <person name="Feng X."/>
        </authorList>
    </citation>
    <scope>NUCLEOTIDE SEQUENCE [LARGE SCALE GENOMIC DNA]</scope>
    <source>
        <strain evidence="8 9">WDS2C27</strain>
    </source>
</reference>
<dbReference type="SUPFAM" id="SSF55811">
    <property type="entry name" value="Nudix"/>
    <property type="match status" value="1"/>
</dbReference>
<gene>
    <name evidence="8" type="ORF">FCN74_06790</name>
</gene>
<dbReference type="Proteomes" id="UP000306552">
    <property type="component" value="Unassembled WGS sequence"/>
</dbReference>
<evidence type="ECO:0000259" key="7">
    <source>
        <dbReference type="PROSITE" id="PS51462"/>
    </source>
</evidence>
<accession>A0A4U5TRU3</accession>
<dbReference type="PROSITE" id="PS51462">
    <property type="entry name" value="NUDIX"/>
    <property type="match status" value="1"/>
</dbReference>
<keyword evidence="3" id="KW-0479">Metal-binding</keyword>
<dbReference type="OrthoDB" id="9802805at2"/>
<evidence type="ECO:0000256" key="4">
    <source>
        <dbReference type="ARBA" id="ARBA00022801"/>
    </source>
</evidence>
<dbReference type="RefSeq" id="WP_138931834.1">
    <property type="nucleotide sequence ID" value="NZ_SWMU01000002.1"/>
</dbReference>
<dbReference type="AlphaFoldDB" id="A0A4U5TRU3"/>
<evidence type="ECO:0000313" key="8">
    <source>
        <dbReference type="EMBL" id="TKS56732.1"/>
    </source>
</evidence>
<protein>
    <submittedName>
        <fullName evidence="8">CoA pyrophosphatase</fullName>
    </submittedName>
</protein>
<evidence type="ECO:0000313" key="9">
    <source>
        <dbReference type="Proteomes" id="UP000306552"/>
    </source>
</evidence>
<comment type="cofactor">
    <cofactor evidence="1">
        <name>Mn(2+)</name>
        <dbReference type="ChEBI" id="CHEBI:29035"/>
    </cofactor>
</comment>
<proteinExistence type="predicted"/>
<evidence type="ECO:0000256" key="1">
    <source>
        <dbReference type="ARBA" id="ARBA00001936"/>
    </source>
</evidence>
<evidence type="ECO:0000256" key="6">
    <source>
        <dbReference type="ARBA" id="ARBA00023211"/>
    </source>
</evidence>
<keyword evidence="6" id="KW-0464">Manganese</keyword>
<dbReference type="GO" id="GO:0010945">
    <property type="term" value="F:coenzyme A diphosphatase activity"/>
    <property type="evidence" value="ECO:0007669"/>
    <property type="project" value="InterPro"/>
</dbReference>
<comment type="cofactor">
    <cofactor evidence="2">
        <name>Mg(2+)</name>
        <dbReference type="ChEBI" id="CHEBI:18420"/>
    </cofactor>
</comment>
<sequence length="220" mass="25082">MQFSYFNQFLPKIKKIDLPGQKAQILLAPDFRKESLEISYNTDKAKKAGVMVLFYPGHQNETHFVLILRKSYKGVHSNQVALPGGKVERQDGNLIETALRETEEEIGVKATTVEVIRPMTELYIPPSNYMVQPTLAKVDYTPVFERQVSEVEKIIPVKLKDFMQPSNIKTGSIRTSYAGKRQVMSYQLKGYTIWGATAMMLSELQVMLNNIISRKDLFSN</sequence>
<organism evidence="8 9">
    <name type="scientific">Mesohalobacter halotolerans</name>
    <dbReference type="NCBI Taxonomy" id="1883405"/>
    <lineage>
        <taxon>Bacteria</taxon>
        <taxon>Pseudomonadati</taxon>
        <taxon>Bacteroidota</taxon>
        <taxon>Flavobacteriia</taxon>
        <taxon>Flavobacteriales</taxon>
        <taxon>Flavobacteriaceae</taxon>
        <taxon>Mesohalobacter</taxon>
    </lineage>
</organism>
<keyword evidence="5" id="KW-0460">Magnesium</keyword>